<dbReference type="KEGG" id="vg:1403440"/>
<evidence type="ECO:0000256" key="13">
    <source>
        <dbReference type="SAM" id="MobiDB-lite"/>
    </source>
</evidence>
<dbReference type="RefSeq" id="NP_042698.1">
    <property type="nucleotide sequence ID" value="NC_001658.1"/>
</dbReference>
<evidence type="ECO:0000256" key="4">
    <source>
        <dbReference type="ARBA" id="ARBA00022448"/>
    </source>
</evidence>
<feature type="region of interest" description="Disordered" evidence="13">
    <location>
        <begin position="1"/>
        <end position="22"/>
    </location>
</feature>
<evidence type="ECO:0000256" key="9">
    <source>
        <dbReference type="ARBA" id="ARBA00023136"/>
    </source>
</evidence>
<evidence type="ECO:0000256" key="5">
    <source>
        <dbReference type="ARBA" id="ARBA00022692"/>
    </source>
</evidence>
<accession>Q65977</accession>
<evidence type="ECO:0000256" key="1">
    <source>
        <dbReference type="ARBA" id="ARBA00004625"/>
    </source>
</evidence>
<dbReference type="GeneID" id="1403440"/>
<comment type="function">
    <text evidence="11">Plays a role in viral cell-to-cell propagation, by facilitating genome transport to neighboring plant cells through plasmosdesmata. May induce the formation of granular vesicles derived from the Endoplasmic reticulum, which align on actin filaments.</text>
</comment>
<keyword evidence="9 14" id="KW-0472">Membrane</keyword>
<evidence type="ECO:0000256" key="14">
    <source>
        <dbReference type="SAM" id="Phobius"/>
    </source>
</evidence>
<evidence type="ECO:0000313" key="15">
    <source>
        <dbReference type="EMBL" id="AAC54778.1"/>
    </source>
</evidence>
<sequence length="97" mass="10083">MEGPGPQLFPLQPESSGRSSASLPSQAFFSSQIGIGLTLVVAAVLTWALISLQSSKGGCLIIIDGAKALLQGDCSYISPEILANLHPYGLSLPKSRN</sequence>
<dbReference type="EMBL" id="U23414">
    <property type="protein sequence ID" value="AAC54778.1"/>
    <property type="molecule type" value="Genomic_RNA"/>
</dbReference>
<keyword evidence="16" id="KW-1185">Reference proteome</keyword>
<dbReference type="InterPro" id="IPR003411">
    <property type="entry name" value="TGBp3"/>
</dbReference>
<keyword evidence="6" id="KW-1043">Host membrane</keyword>
<evidence type="ECO:0000256" key="2">
    <source>
        <dbReference type="ARBA" id="ARBA00010355"/>
    </source>
</evidence>
<evidence type="ECO:0000256" key="6">
    <source>
        <dbReference type="ARBA" id="ARBA00022870"/>
    </source>
</evidence>
<dbReference type="GO" id="GO:0044167">
    <property type="term" value="C:host cell endoplasmic reticulum membrane"/>
    <property type="evidence" value="ECO:0007669"/>
    <property type="project" value="UniProtKB-SubCell"/>
</dbReference>
<dbReference type="Proteomes" id="UP000204100">
    <property type="component" value="Segment"/>
</dbReference>
<feature type="compositionally biased region" description="Polar residues" evidence="13">
    <location>
        <begin position="13"/>
        <end position="22"/>
    </location>
</feature>
<evidence type="ECO:0000256" key="11">
    <source>
        <dbReference type="ARBA" id="ARBA00025270"/>
    </source>
</evidence>
<comment type="similarity">
    <text evidence="2">Belongs to the Tymovirales TGBp3 protein family.</text>
</comment>
<evidence type="ECO:0000256" key="8">
    <source>
        <dbReference type="ARBA" id="ARBA00023031"/>
    </source>
</evidence>
<name>Q65977_9VIRU</name>
<keyword evidence="8" id="KW-0916">Viral movement protein</keyword>
<keyword evidence="10" id="KW-1038">Host endoplasmic reticulum</keyword>
<keyword evidence="7 14" id="KW-1133">Transmembrane helix</keyword>
<proteinExistence type="inferred from homology"/>
<evidence type="ECO:0000256" key="7">
    <source>
        <dbReference type="ARBA" id="ARBA00022989"/>
    </source>
</evidence>
<evidence type="ECO:0000256" key="12">
    <source>
        <dbReference type="ARBA" id="ARBA00033148"/>
    </source>
</evidence>
<evidence type="ECO:0000256" key="3">
    <source>
        <dbReference type="ARBA" id="ARBA00013812"/>
    </source>
</evidence>
<feature type="transmembrane region" description="Helical" evidence="14">
    <location>
        <begin position="27"/>
        <end position="50"/>
    </location>
</feature>
<evidence type="ECO:0000256" key="10">
    <source>
        <dbReference type="ARBA" id="ARBA00023184"/>
    </source>
</evidence>
<dbReference type="GO" id="GO:0046740">
    <property type="term" value="P:transport of virus in host, cell to cell"/>
    <property type="evidence" value="ECO:0007669"/>
    <property type="project" value="UniProtKB-KW"/>
</dbReference>
<comment type="subcellular location">
    <subcellularLocation>
        <location evidence="1">Host endoplasmic reticulum membrane</location>
    </subcellularLocation>
</comment>
<dbReference type="Pfam" id="PF02495">
    <property type="entry name" value="TGBp3"/>
    <property type="match status" value="1"/>
</dbReference>
<protein>
    <recommendedName>
        <fullName evidence="3">Movement protein TGBp3</fullName>
    </recommendedName>
    <alternativeName>
        <fullName evidence="12">Triple gene block 3 protein</fullName>
    </alternativeName>
</protein>
<organism evidence="15">
    <name type="scientific">Cassava common mosaic virus</name>
    <dbReference type="NCBI Taxonomy" id="39046"/>
    <lineage>
        <taxon>Viruses</taxon>
        <taxon>Riboviria</taxon>
        <taxon>Orthornavirae</taxon>
        <taxon>Kitrinoviricota</taxon>
        <taxon>Alsuviricetes</taxon>
        <taxon>Tymovirales</taxon>
        <taxon>Alphaflexiviridae</taxon>
        <taxon>Potexvirus</taxon>
        <taxon>Potexvirus marmormanihotis</taxon>
    </lineage>
</organism>
<evidence type="ECO:0000313" key="16">
    <source>
        <dbReference type="Proteomes" id="UP000204100"/>
    </source>
</evidence>
<keyword evidence="5 14" id="KW-0812">Transmembrane</keyword>
<reference evidence="15" key="1">
    <citation type="journal article" date="1996" name="J. Gen. Virol.">
        <title>Characterization of cassava common mosaic virus and a defective RNA species.</title>
        <authorList>
            <person name="Calvert L.A."/>
            <person name="Cuervo M.I."/>
            <person name="Ospina M.D."/>
            <person name="Fauquet C.M."/>
            <person name="Ramirez B.C."/>
        </authorList>
    </citation>
    <scope>NUCLEOTIDE SEQUENCE [LARGE SCALE GENOMIC DNA]</scope>
    <source>
        <strain evidence="15">Brazilian</strain>
    </source>
</reference>
<keyword evidence="4" id="KW-0813">Transport</keyword>